<comment type="caution">
    <text evidence="2">The sequence shown here is derived from an EMBL/GenBank/DDBJ whole genome shotgun (WGS) entry which is preliminary data.</text>
</comment>
<reference evidence="2" key="1">
    <citation type="submission" date="2023-03" db="EMBL/GenBank/DDBJ databases">
        <title>Massive genome expansion in bonnet fungi (Mycena s.s.) driven by repeated elements and novel gene families across ecological guilds.</title>
        <authorList>
            <consortium name="Lawrence Berkeley National Laboratory"/>
            <person name="Harder C.B."/>
            <person name="Miyauchi S."/>
            <person name="Viragh M."/>
            <person name="Kuo A."/>
            <person name="Thoen E."/>
            <person name="Andreopoulos B."/>
            <person name="Lu D."/>
            <person name="Skrede I."/>
            <person name="Drula E."/>
            <person name="Henrissat B."/>
            <person name="Morin E."/>
            <person name="Kohler A."/>
            <person name="Barry K."/>
            <person name="LaButti K."/>
            <person name="Morin E."/>
            <person name="Salamov A."/>
            <person name="Lipzen A."/>
            <person name="Mereny Z."/>
            <person name="Hegedus B."/>
            <person name="Baldrian P."/>
            <person name="Stursova M."/>
            <person name="Weitz H."/>
            <person name="Taylor A."/>
            <person name="Grigoriev I.V."/>
            <person name="Nagy L.G."/>
            <person name="Martin F."/>
            <person name="Kauserud H."/>
        </authorList>
    </citation>
    <scope>NUCLEOTIDE SEQUENCE</scope>
    <source>
        <strain evidence="2">CBHHK188m</strain>
    </source>
</reference>
<sequence length="302" mass="33887">MAIDPKADRRTLRRARSGWGVTLAGGGGMEQTRSKRKPAEGRDGDGEGNGERGWVQKTGDGDRRQGSRTVIIHPIEFPAAFKFLKEQHWWQSVEGGKRGLCDQLVYAKPTKEGACLKRAGGLWNERRTTISPLIAGLGLCGPDIYRIISFDSKTLYVFGHKLGLEPTRPIEGSRSSLQIWVLTAFNPQGELNIDWDGIYHYVSTFLSSPSDFGILKLHRDYCLGSCAIIHLRVLPKLRFQQVFRISEATRIPSLIQSSAFCRLLRSEALILGTPVSNVHVGHNRLKIQRLEELIRTAWAEQR</sequence>
<evidence type="ECO:0000256" key="1">
    <source>
        <dbReference type="SAM" id="MobiDB-lite"/>
    </source>
</evidence>
<feature type="compositionally biased region" description="Basic and acidic residues" evidence="1">
    <location>
        <begin position="1"/>
        <end position="10"/>
    </location>
</feature>
<dbReference type="AlphaFoldDB" id="A0AAD7NK97"/>
<proteinExistence type="predicted"/>
<gene>
    <name evidence="2" type="ORF">DFH07DRAFT_770636</name>
</gene>
<keyword evidence="3" id="KW-1185">Reference proteome</keyword>
<evidence type="ECO:0000313" key="2">
    <source>
        <dbReference type="EMBL" id="KAJ7763980.1"/>
    </source>
</evidence>
<feature type="region of interest" description="Disordered" evidence="1">
    <location>
        <begin position="1"/>
        <end position="67"/>
    </location>
</feature>
<dbReference type="EMBL" id="JARJLG010000039">
    <property type="protein sequence ID" value="KAJ7763980.1"/>
    <property type="molecule type" value="Genomic_DNA"/>
</dbReference>
<accession>A0AAD7NK97</accession>
<name>A0AAD7NK97_9AGAR</name>
<organism evidence="2 3">
    <name type="scientific">Mycena maculata</name>
    <dbReference type="NCBI Taxonomy" id="230809"/>
    <lineage>
        <taxon>Eukaryota</taxon>
        <taxon>Fungi</taxon>
        <taxon>Dikarya</taxon>
        <taxon>Basidiomycota</taxon>
        <taxon>Agaricomycotina</taxon>
        <taxon>Agaricomycetes</taxon>
        <taxon>Agaricomycetidae</taxon>
        <taxon>Agaricales</taxon>
        <taxon>Marasmiineae</taxon>
        <taxon>Mycenaceae</taxon>
        <taxon>Mycena</taxon>
    </lineage>
</organism>
<evidence type="ECO:0000313" key="3">
    <source>
        <dbReference type="Proteomes" id="UP001215280"/>
    </source>
</evidence>
<protein>
    <submittedName>
        <fullName evidence="2">Uncharacterized protein</fullName>
    </submittedName>
</protein>
<dbReference type="Proteomes" id="UP001215280">
    <property type="component" value="Unassembled WGS sequence"/>
</dbReference>